<dbReference type="PANTHER" id="PTHR33164:SF99">
    <property type="entry name" value="MARR FAMILY REGULATORY PROTEIN"/>
    <property type="match status" value="1"/>
</dbReference>
<dbReference type="AlphaFoldDB" id="A0A5M3XC79"/>
<reference evidence="5 6" key="1">
    <citation type="submission" date="2019-10" db="EMBL/GenBank/DDBJ databases">
        <title>Whole genome shotgun sequence of Acrocarpospora macrocephala NBRC 16266.</title>
        <authorList>
            <person name="Ichikawa N."/>
            <person name="Kimura A."/>
            <person name="Kitahashi Y."/>
            <person name="Komaki H."/>
            <person name="Oguchi A."/>
        </authorList>
    </citation>
    <scope>NUCLEOTIDE SEQUENCE [LARGE SCALE GENOMIC DNA]</scope>
    <source>
        <strain evidence="5 6">NBRC 16266</strain>
    </source>
</reference>
<dbReference type="Pfam" id="PF01047">
    <property type="entry name" value="MarR"/>
    <property type="match status" value="1"/>
</dbReference>
<dbReference type="Gene3D" id="1.10.10.10">
    <property type="entry name" value="Winged helix-like DNA-binding domain superfamily/Winged helix DNA-binding domain"/>
    <property type="match status" value="1"/>
</dbReference>
<protein>
    <recommendedName>
        <fullName evidence="4">HTH marR-type domain-containing protein</fullName>
    </recommendedName>
</protein>
<evidence type="ECO:0000256" key="3">
    <source>
        <dbReference type="ARBA" id="ARBA00023163"/>
    </source>
</evidence>
<dbReference type="InterPro" id="IPR000835">
    <property type="entry name" value="HTH_MarR-typ"/>
</dbReference>
<dbReference type="GO" id="GO:0003677">
    <property type="term" value="F:DNA binding"/>
    <property type="evidence" value="ECO:0007669"/>
    <property type="project" value="UniProtKB-KW"/>
</dbReference>
<dbReference type="Proteomes" id="UP000331127">
    <property type="component" value="Unassembled WGS sequence"/>
</dbReference>
<dbReference type="PANTHER" id="PTHR33164">
    <property type="entry name" value="TRANSCRIPTIONAL REGULATOR, MARR FAMILY"/>
    <property type="match status" value="1"/>
</dbReference>
<evidence type="ECO:0000256" key="1">
    <source>
        <dbReference type="ARBA" id="ARBA00023015"/>
    </source>
</evidence>
<dbReference type="EMBL" id="BLAE01000102">
    <property type="protein sequence ID" value="GES16473.1"/>
    <property type="molecule type" value="Genomic_DNA"/>
</dbReference>
<accession>A0A5M3XC79</accession>
<comment type="caution">
    <text evidence="5">The sequence shown here is derived from an EMBL/GenBank/DDBJ whole genome shotgun (WGS) entry which is preliminary data.</text>
</comment>
<dbReference type="GO" id="GO:0003700">
    <property type="term" value="F:DNA-binding transcription factor activity"/>
    <property type="evidence" value="ECO:0007669"/>
    <property type="project" value="InterPro"/>
</dbReference>
<dbReference type="PRINTS" id="PR00598">
    <property type="entry name" value="HTHMARR"/>
</dbReference>
<dbReference type="InterPro" id="IPR036390">
    <property type="entry name" value="WH_DNA-bd_sf"/>
</dbReference>
<gene>
    <name evidence="5" type="ORF">Amac_100710</name>
</gene>
<dbReference type="InterPro" id="IPR036388">
    <property type="entry name" value="WH-like_DNA-bd_sf"/>
</dbReference>
<organism evidence="5 6">
    <name type="scientific">Acrocarpospora macrocephala</name>
    <dbReference type="NCBI Taxonomy" id="150177"/>
    <lineage>
        <taxon>Bacteria</taxon>
        <taxon>Bacillati</taxon>
        <taxon>Actinomycetota</taxon>
        <taxon>Actinomycetes</taxon>
        <taxon>Streptosporangiales</taxon>
        <taxon>Streptosporangiaceae</taxon>
        <taxon>Acrocarpospora</taxon>
    </lineage>
</organism>
<evidence type="ECO:0000256" key="2">
    <source>
        <dbReference type="ARBA" id="ARBA00023125"/>
    </source>
</evidence>
<keyword evidence="6" id="KW-1185">Reference proteome</keyword>
<dbReference type="PROSITE" id="PS01117">
    <property type="entry name" value="HTH_MARR_1"/>
    <property type="match status" value="1"/>
</dbReference>
<dbReference type="InterPro" id="IPR039422">
    <property type="entry name" value="MarR/SlyA-like"/>
</dbReference>
<dbReference type="SMART" id="SM00347">
    <property type="entry name" value="HTH_MARR"/>
    <property type="match status" value="1"/>
</dbReference>
<dbReference type="InterPro" id="IPR023187">
    <property type="entry name" value="Tscrpt_reg_MarR-type_CS"/>
</dbReference>
<keyword evidence="1" id="KW-0805">Transcription regulation</keyword>
<dbReference type="GO" id="GO:0006950">
    <property type="term" value="P:response to stress"/>
    <property type="evidence" value="ECO:0007669"/>
    <property type="project" value="TreeGrafter"/>
</dbReference>
<evidence type="ECO:0000259" key="4">
    <source>
        <dbReference type="PROSITE" id="PS50995"/>
    </source>
</evidence>
<dbReference type="PROSITE" id="PS50995">
    <property type="entry name" value="HTH_MARR_2"/>
    <property type="match status" value="1"/>
</dbReference>
<dbReference type="SUPFAM" id="SSF46785">
    <property type="entry name" value="Winged helix' DNA-binding domain"/>
    <property type="match status" value="1"/>
</dbReference>
<keyword evidence="3" id="KW-0804">Transcription</keyword>
<name>A0A5M3XC79_9ACTN</name>
<evidence type="ECO:0000313" key="5">
    <source>
        <dbReference type="EMBL" id="GES16473.1"/>
    </source>
</evidence>
<proteinExistence type="predicted"/>
<evidence type="ECO:0000313" key="6">
    <source>
        <dbReference type="Proteomes" id="UP000331127"/>
    </source>
</evidence>
<keyword evidence="2" id="KW-0238">DNA-binding</keyword>
<sequence>MPVYPMEANFPDRPLIGLLLRLLYQHYAQDIDAALDEAGFGDLRPAHANVFPFLSAEGISVSELAGLARVRKQTMAEAVEQLERMGYVERRPNPRDRRSRLVFPTERGASVKPVTHGTAARVEERWAQLTSPEELEALRASLLRLLTELKGQ</sequence>
<feature type="domain" description="HTH marR-type" evidence="4">
    <location>
        <begin position="12"/>
        <end position="147"/>
    </location>
</feature>